<dbReference type="InterPro" id="IPR005564">
    <property type="entry name" value="Major_capsid_GpE"/>
</dbReference>
<dbReference type="Pfam" id="PF03864">
    <property type="entry name" value="Phage_cap_E"/>
    <property type="match status" value="1"/>
</dbReference>
<name>A0A1K1LCA7_9BACT</name>
<dbReference type="AlphaFoldDB" id="A0A1K1LCA7"/>
<evidence type="ECO:0000313" key="1">
    <source>
        <dbReference type="EMBL" id="SFV72341.1"/>
    </source>
</evidence>
<dbReference type="OrthoDB" id="9772707at2"/>
<dbReference type="KEGG" id="dpg:DESPIGER_0451"/>
<evidence type="ECO:0000313" key="2">
    <source>
        <dbReference type="Proteomes" id="UP000186323"/>
    </source>
</evidence>
<protein>
    <recommendedName>
        <fullName evidence="3">Phage major capsid protein E</fullName>
    </recommendedName>
</protein>
<reference evidence="2" key="1">
    <citation type="submission" date="2016-10" db="EMBL/GenBank/DDBJ databases">
        <authorList>
            <person name="Wegmann U."/>
        </authorList>
    </citation>
    <scope>NUCLEOTIDE SEQUENCE [LARGE SCALE GENOMIC DNA]</scope>
</reference>
<keyword evidence="2" id="KW-1185">Reference proteome</keyword>
<dbReference type="Proteomes" id="UP000186323">
    <property type="component" value="Chromosome I"/>
</dbReference>
<evidence type="ECO:0008006" key="3">
    <source>
        <dbReference type="Google" id="ProtNLM"/>
    </source>
</evidence>
<gene>
    <name evidence="1" type="ORF">DESPIGER_0451</name>
</gene>
<dbReference type="Gene3D" id="3.15.30.10">
    <property type="entry name" value="putative capsid protein of prophage domain like"/>
    <property type="match status" value="1"/>
</dbReference>
<sequence length="332" mass="36230">MLAQLKGLFTPQAIAASMKLLTPLETTIMDTLFKDRPTHPLPLIGVSELVSVVQTVPVVRRDGTPVALKGETASMEFIAPLPVKVKIPVTASELNDLRVIFGDQAAVTAWRTRKIDQIRRTVRDTTEAMCAVVASTGKLTWPVELEGGHQETYEVDYGQLLTYEPAAKLTVGSRLPDVYKLLRDMELEVKKGGLGGNVEFWAGSDVVAVLLGIVEQYVSTVETKPYRVSLEQGRVVVGGYTIRFMDETYPNPQDETEWLPKLNPKVLLAVATNQPGKVWYCAIDSISANNAATPLHIVPVARQDDSGIMLIGQAKPLPARPSRASCKAVVVD</sequence>
<proteinExistence type="predicted"/>
<dbReference type="RefSeq" id="WP_072332535.1">
    <property type="nucleotide sequence ID" value="NZ_LT630450.1"/>
</dbReference>
<accession>A0A1K1LCA7</accession>
<organism evidence="1 2">
    <name type="scientific">Desulfovibrio piger</name>
    <dbReference type="NCBI Taxonomy" id="901"/>
    <lineage>
        <taxon>Bacteria</taxon>
        <taxon>Pseudomonadati</taxon>
        <taxon>Thermodesulfobacteriota</taxon>
        <taxon>Desulfovibrionia</taxon>
        <taxon>Desulfovibrionales</taxon>
        <taxon>Desulfovibrionaceae</taxon>
        <taxon>Desulfovibrio</taxon>
    </lineage>
</organism>
<dbReference type="EMBL" id="LT630450">
    <property type="protein sequence ID" value="SFV72341.1"/>
    <property type="molecule type" value="Genomic_DNA"/>
</dbReference>